<dbReference type="Gramene" id="OMO56525">
    <property type="protein sequence ID" value="OMO56525"/>
    <property type="gene ID" value="CCACVL1_26486"/>
</dbReference>
<feature type="chain" id="PRO_5011816675" description="Xyloglucan endotransglucosylase/hydrolase" evidence="10">
    <location>
        <begin position="21"/>
        <end position="298"/>
    </location>
</feature>
<keyword evidence="10" id="KW-0732">Signal</keyword>
<feature type="domain" description="GH16" evidence="11">
    <location>
        <begin position="1"/>
        <end position="225"/>
    </location>
</feature>
<dbReference type="GO" id="GO:0016762">
    <property type="term" value="F:xyloglucan:xyloglucosyl transferase activity"/>
    <property type="evidence" value="ECO:0007669"/>
    <property type="project" value="UniProtKB-EC"/>
</dbReference>
<comment type="caution">
    <text evidence="12">The sequence shown here is derived from an EMBL/GenBank/DDBJ whole genome shotgun (WGS) entry which is preliminary data.</text>
</comment>
<dbReference type="Gene3D" id="2.60.120.200">
    <property type="match status" value="1"/>
</dbReference>
<comment type="similarity">
    <text evidence="10">Belongs to the glycosyl hydrolase 16 family.</text>
</comment>
<dbReference type="GO" id="GO:0042546">
    <property type="term" value="P:cell wall biogenesis"/>
    <property type="evidence" value="ECO:0007669"/>
    <property type="project" value="InterPro"/>
</dbReference>
<proteinExistence type="inferred from homology"/>
<protein>
    <recommendedName>
        <fullName evidence="10">Xyloglucan endotransglucosylase/hydrolase</fullName>
        <ecNumber evidence="10">2.4.1.207</ecNumber>
    </recommendedName>
</protein>
<keyword evidence="4 10" id="KW-0808">Transferase</keyword>
<dbReference type="PROSITE" id="PS51762">
    <property type="entry name" value="GH16_2"/>
    <property type="match status" value="1"/>
</dbReference>
<dbReference type="GO" id="GO:0071555">
    <property type="term" value="P:cell wall organization"/>
    <property type="evidence" value="ECO:0007669"/>
    <property type="project" value="UniProtKB-KW"/>
</dbReference>
<feature type="active site" description="Proton donor" evidence="9">
    <location>
        <position position="110"/>
    </location>
</feature>
<evidence type="ECO:0000259" key="11">
    <source>
        <dbReference type="PROSITE" id="PS51762"/>
    </source>
</evidence>
<dbReference type="PANTHER" id="PTHR31062">
    <property type="entry name" value="XYLOGLUCAN ENDOTRANSGLUCOSYLASE/HYDROLASE PROTEIN 8-RELATED"/>
    <property type="match status" value="1"/>
</dbReference>
<gene>
    <name evidence="12" type="ORF">CCACVL1_26486</name>
</gene>
<reference evidence="12 13" key="1">
    <citation type="submission" date="2013-09" db="EMBL/GenBank/DDBJ databases">
        <title>Corchorus capsularis genome sequencing.</title>
        <authorList>
            <person name="Alam M."/>
            <person name="Haque M.S."/>
            <person name="Islam M.S."/>
            <person name="Emdad E.M."/>
            <person name="Islam M.M."/>
            <person name="Ahmed B."/>
            <person name="Halim A."/>
            <person name="Hossen Q.M.M."/>
            <person name="Hossain M.Z."/>
            <person name="Ahmed R."/>
            <person name="Khan M.M."/>
            <person name="Islam R."/>
            <person name="Rashid M.M."/>
            <person name="Khan S.A."/>
            <person name="Rahman M.S."/>
            <person name="Alam M."/>
        </authorList>
    </citation>
    <scope>NUCLEOTIDE SEQUENCE [LARGE SCALE GENOMIC DNA]</scope>
    <source>
        <strain evidence="13">cv. CVL-1</strain>
        <tissue evidence="12">Whole seedling</tissue>
    </source>
</reference>
<dbReference type="OrthoDB" id="4781at2759"/>
<dbReference type="AlphaFoldDB" id="A0A1R3GEL1"/>
<dbReference type="InterPro" id="IPR010713">
    <property type="entry name" value="XET_C"/>
</dbReference>
<dbReference type="InterPro" id="IPR013320">
    <property type="entry name" value="ConA-like_dom_sf"/>
</dbReference>
<comment type="PTM">
    <text evidence="10">Contains at least one intrachain disulfide bond essential for its enzymatic activity.</text>
</comment>
<evidence type="ECO:0000256" key="8">
    <source>
        <dbReference type="ARBA" id="ARBA00023316"/>
    </source>
</evidence>
<dbReference type="GO" id="GO:0004553">
    <property type="term" value="F:hydrolase activity, hydrolyzing O-glycosyl compounds"/>
    <property type="evidence" value="ECO:0007669"/>
    <property type="project" value="InterPro"/>
</dbReference>
<evidence type="ECO:0000256" key="4">
    <source>
        <dbReference type="ARBA" id="ARBA00022679"/>
    </source>
</evidence>
<comment type="subcellular location">
    <subcellularLocation>
        <location evidence="10">Secreted</location>
        <location evidence="10">Cell wall</location>
    </subcellularLocation>
    <subcellularLocation>
        <location evidence="10">Secreted</location>
        <location evidence="10">Extracellular space</location>
        <location evidence="10">Apoplast</location>
    </subcellularLocation>
</comment>
<evidence type="ECO:0000256" key="7">
    <source>
        <dbReference type="ARBA" id="ARBA00023295"/>
    </source>
</evidence>
<keyword evidence="6" id="KW-1015">Disulfide bond</keyword>
<dbReference type="EC" id="2.4.1.207" evidence="10"/>
<sequence length="298" mass="33934">MKFFIVFFFVSMLAFNLGVSLPIPEKPTFLSFKESFSTLFGDQNLRPLDANGNSVRISLTKSTGSGFKSRSLYNSNFFSASIKLPPNNTAGVVVAFYTTNADVFKSNHDEIDFEFLWNVPGQEWIVQTNLFGNGNMQRGREERYKLGFDPTQDFHSYSILWNKNWIVFYVDDVPIRQLQRVDAMGGDYPSKPMSLYSTIWDGSDWATAGGKHKINFGFAPFNADFSKFVIPGNGCSTDQIQQCQDNANVQKFVADFNGLKGDELSKMEDFRKKHMTYSYCHDRRRYPSALPECIQVKG</sequence>
<dbReference type="EMBL" id="AWWV01014487">
    <property type="protein sequence ID" value="OMO56525.1"/>
    <property type="molecule type" value="Genomic_DNA"/>
</dbReference>
<dbReference type="SUPFAM" id="SSF49899">
    <property type="entry name" value="Concanavalin A-like lectins/glucanases"/>
    <property type="match status" value="1"/>
</dbReference>
<keyword evidence="8 10" id="KW-0961">Cell wall biogenesis/degradation</keyword>
<dbReference type="PIRSF" id="PIRSF005604">
    <property type="entry name" value="XET"/>
    <property type="match status" value="1"/>
</dbReference>
<evidence type="ECO:0000313" key="13">
    <source>
        <dbReference type="Proteomes" id="UP000188268"/>
    </source>
</evidence>
<evidence type="ECO:0000256" key="1">
    <source>
        <dbReference type="ARBA" id="ARBA00022512"/>
    </source>
</evidence>
<keyword evidence="7 10" id="KW-0326">Glycosidase</keyword>
<evidence type="ECO:0000256" key="6">
    <source>
        <dbReference type="ARBA" id="ARBA00023157"/>
    </source>
</evidence>
<dbReference type="Pfam" id="PF00722">
    <property type="entry name" value="Glyco_hydro_16"/>
    <property type="match status" value="1"/>
</dbReference>
<dbReference type="InterPro" id="IPR000757">
    <property type="entry name" value="Beta-glucanase-like"/>
</dbReference>
<dbReference type="InterPro" id="IPR016455">
    <property type="entry name" value="XTH"/>
</dbReference>
<dbReference type="GO" id="GO:0048046">
    <property type="term" value="C:apoplast"/>
    <property type="evidence" value="ECO:0007669"/>
    <property type="project" value="UniProtKB-SubCell"/>
</dbReference>
<evidence type="ECO:0000256" key="3">
    <source>
        <dbReference type="ARBA" id="ARBA00022525"/>
    </source>
</evidence>
<evidence type="ECO:0000313" key="12">
    <source>
        <dbReference type="EMBL" id="OMO56525.1"/>
    </source>
</evidence>
<dbReference type="OMA" id="TIWNGSD"/>
<dbReference type="STRING" id="210143.A0A1R3GEL1"/>
<keyword evidence="5 10" id="KW-0378">Hydrolase</keyword>
<feature type="signal peptide" evidence="10">
    <location>
        <begin position="1"/>
        <end position="20"/>
    </location>
</feature>
<organism evidence="12 13">
    <name type="scientific">Corchorus capsularis</name>
    <name type="common">Jute</name>
    <dbReference type="NCBI Taxonomy" id="210143"/>
    <lineage>
        <taxon>Eukaryota</taxon>
        <taxon>Viridiplantae</taxon>
        <taxon>Streptophyta</taxon>
        <taxon>Embryophyta</taxon>
        <taxon>Tracheophyta</taxon>
        <taxon>Spermatophyta</taxon>
        <taxon>Magnoliopsida</taxon>
        <taxon>eudicotyledons</taxon>
        <taxon>Gunneridae</taxon>
        <taxon>Pentapetalae</taxon>
        <taxon>rosids</taxon>
        <taxon>malvids</taxon>
        <taxon>Malvales</taxon>
        <taxon>Malvaceae</taxon>
        <taxon>Grewioideae</taxon>
        <taxon>Apeibeae</taxon>
        <taxon>Corchorus</taxon>
    </lineage>
</organism>
<evidence type="ECO:0000256" key="9">
    <source>
        <dbReference type="PIRSR" id="PIRSR005604-1"/>
    </source>
</evidence>
<evidence type="ECO:0000256" key="10">
    <source>
        <dbReference type="RuleBase" id="RU361120"/>
    </source>
</evidence>
<keyword evidence="3 10" id="KW-0964">Secreted</keyword>
<comment type="function">
    <text evidence="10">Catalyzes xyloglucan endohydrolysis (XEH) and/or endotransglycosylation (XET). Cleaves and religates xyloglucan polymers, an essential constituent of the primary cell wall, and thereby participates in cell wall construction of growing tissues.</text>
</comment>
<dbReference type="Proteomes" id="UP000188268">
    <property type="component" value="Unassembled WGS sequence"/>
</dbReference>
<keyword evidence="2 10" id="KW-0052">Apoplast</keyword>
<dbReference type="Pfam" id="PF06955">
    <property type="entry name" value="XET_C"/>
    <property type="match status" value="1"/>
</dbReference>
<feature type="active site" description="Proton donor" evidence="9">
    <location>
        <position position="114"/>
    </location>
</feature>
<keyword evidence="13" id="KW-1185">Reference proteome</keyword>
<name>A0A1R3GEL1_COCAP</name>
<dbReference type="GO" id="GO:0010411">
    <property type="term" value="P:xyloglucan metabolic process"/>
    <property type="evidence" value="ECO:0007669"/>
    <property type="project" value="InterPro"/>
</dbReference>
<accession>A0A1R3GEL1</accession>
<keyword evidence="1 10" id="KW-0134">Cell wall</keyword>
<evidence type="ECO:0000256" key="5">
    <source>
        <dbReference type="ARBA" id="ARBA00022801"/>
    </source>
</evidence>
<evidence type="ECO:0000256" key="2">
    <source>
        <dbReference type="ARBA" id="ARBA00022523"/>
    </source>
</evidence>
<dbReference type="InterPro" id="IPR044791">
    <property type="entry name" value="Beta-glucanase/XTH"/>
</dbReference>